<evidence type="ECO:0000256" key="1">
    <source>
        <dbReference type="ARBA" id="ARBA00004123"/>
    </source>
</evidence>
<keyword evidence="11" id="KW-1185">Reference proteome</keyword>
<protein>
    <submittedName>
        <fullName evidence="10">C2H2 transcription factor</fullName>
    </submittedName>
</protein>
<dbReference type="GO" id="GO:0008270">
    <property type="term" value="F:zinc ion binding"/>
    <property type="evidence" value="ECO:0007669"/>
    <property type="project" value="UniProtKB-KW"/>
</dbReference>
<evidence type="ECO:0000256" key="7">
    <source>
        <dbReference type="PROSITE-ProRule" id="PRU00042"/>
    </source>
</evidence>
<evidence type="ECO:0000256" key="5">
    <source>
        <dbReference type="ARBA" id="ARBA00022833"/>
    </source>
</evidence>
<feature type="compositionally biased region" description="Polar residues" evidence="8">
    <location>
        <begin position="10"/>
        <end position="34"/>
    </location>
</feature>
<dbReference type="PANTHER" id="PTHR40626:SF12">
    <property type="entry name" value="RFEC"/>
    <property type="match status" value="1"/>
</dbReference>
<keyword evidence="5" id="KW-0862">Zinc</keyword>
<evidence type="ECO:0000313" key="10">
    <source>
        <dbReference type="EMBL" id="KAF9734486.1"/>
    </source>
</evidence>
<keyword evidence="2" id="KW-0479">Metal-binding</keyword>
<dbReference type="InterPro" id="IPR036236">
    <property type="entry name" value="Znf_C2H2_sf"/>
</dbReference>
<evidence type="ECO:0000256" key="8">
    <source>
        <dbReference type="SAM" id="MobiDB-lite"/>
    </source>
</evidence>
<reference evidence="10" key="1">
    <citation type="journal article" date="2020" name="Mol. Plant Microbe Interact.">
        <title>Genome Sequence of the Biocontrol Agent Coniothyrium minitans strain Conio (IMI 134523).</title>
        <authorList>
            <person name="Patel D."/>
            <person name="Shittu T.A."/>
            <person name="Baroncelli R."/>
            <person name="Muthumeenakshi S."/>
            <person name="Osborne T.H."/>
            <person name="Janganan T.K."/>
            <person name="Sreenivasaprasad S."/>
        </authorList>
    </citation>
    <scope>NUCLEOTIDE SEQUENCE</scope>
    <source>
        <strain evidence="10">Conio</strain>
    </source>
</reference>
<feature type="compositionally biased region" description="Polar residues" evidence="8">
    <location>
        <begin position="251"/>
        <end position="275"/>
    </location>
</feature>
<dbReference type="GO" id="GO:0000981">
    <property type="term" value="F:DNA-binding transcription factor activity, RNA polymerase II-specific"/>
    <property type="evidence" value="ECO:0007669"/>
    <property type="project" value="InterPro"/>
</dbReference>
<dbReference type="GO" id="GO:0000785">
    <property type="term" value="C:chromatin"/>
    <property type="evidence" value="ECO:0007669"/>
    <property type="project" value="TreeGrafter"/>
</dbReference>
<keyword evidence="4 7" id="KW-0863">Zinc-finger</keyword>
<evidence type="ECO:0000256" key="6">
    <source>
        <dbReference type="ARBA" id="ARBA00023242"/>
    </source>
</evidence>
<feature type="domain" description="C2H2-type" evidence="9">
    <location>
        <begin position="221"/>
        <end position="251"/>
    </location>
</feature>
<dbReference type="PROSITE" id="PS50157">
    <property type="entry name" value="ZINC_FINGER_C2H2_2"/>
    <property type="match status" value="2"/>
</dbReference>
<dbReference type="InterPro" id="IPR007219">
    <property type="entry name" value="XnlR_reg_dom"/>
</dbReference>
<dbReference type="OrthoDB" id="9439903at2759"/>
<gene>
    <name evidence="10" type="ORF">PMIN01_07389</name>
</gene>
<dbReference type="FunFam" id="3.30.160.60:FF:000100">
    <property type="entry name" value="Zinc finger 45-like"/>
    <property type="match status" value="1"/>
</dbReference>
<dbReference type="GO" id="GO:0000978">
    <property type="term" value="F:RNA polymerase II cis-regulatory region sequence-specific DNA binding"/>
    <property type="evidence" value="ECO:0007669"/>
    <property type="project" value="InterPro"/>
</dbReference>
<dbReference type="SMART" id="SM00355">
    <property type="entry name" value="ZnF_C2H2"/>
    <property type="match status" value="2"/>
</dbReference>
<dbReference type="PROSITE" id="PS00028">
    <property type="entry name" value="ZINC_FINGER_C2H2_1"/>
    <property type="match status" value="1"/>
</dbReference>
<dbReference type="PANTHER" id="PTHR40626">
    <property type="entry name" value="MIP31509P"/>
    <property type="match status" value="1"/>
</dbReference>
<keyword evidence="3" id="KW-0677">Repeat</keyword>
<accession>A0A9P6KQ64</accession>
<feature type="compositionally biased region" description="Polar residues" evidence="8">
    <location>
        <begin position="90"/>
        <end position="100"/>
    </location>
</feature>
<dbReference type="SUPFAM" id="SSF57667">
    <property type="entry name" value="beta-beta-alpha zinc fingers"/>
    <property type="match status" value="1"/>
</dbReference>
<dbReference type="GO" id="GO:0006351">
    <property type="term" value="P:DNA-templated transcription"/>
    <property type="evidence" value="ECO:0007669"/>
    <property type="project" value="InterPro"/>
</dbReference>
<feature type="compositionally biased region" description="Polar residues" evidence="8">
    <location>
        <begin position="48"/>
        <end position="68"/>
    </location>
</feature>
<comment type="caution">
    <text evidence="10">The sequence shown here is derived from an EMBL/GenBank/DDBJ whole genome shotgun (WGS) entry which is preliminary data.</text>
</comment>
<evidence type="ECO:0000313" key="11">
    <source>
        <dbReference type="Proteomes" id="UP000756921"/>
    </source>
</evidence>
<feature type="domain" description="C2H2-type" evidence="9">
    <location>
        <begin position="193"/>
        <end position="220"/>
    </location>
</feature>
<dbReference type="Gene3D" id="3.30.160.60">
    <property type="entry name" value="Classic Zinc Finger"/>
    <property type="match status" value="2"/>
</dbReference>
<feature type="region of interest" description="Disordered" evidence="8">
    <location>
        <begin position="246"/>
        <end position="275"/>
    </location>
</feature>
<sequence length="1008" mass="111134">MDDRFRQPGAPNSNGNPQYPSMNQSYNGSQQNTLPPLGSAQPYPSLYNHHNSNPQTPITPHTPVTTAAGSGASIPPIASQHPPLRPLQPSPSYLLTSAPYSQPPLLPTSGAHSNALGQNALTAGLQDVRAGGMGMGHPALYPHPPVLSNQDSEPVHVVGQQGRRGVLPTHPGRPSPAVGKTITNPTKNAEGKYECPHCNKTYLHLKHLKRHLLRHTGERPYQCHLCKDTFSRSDILKRHFQKCSIRRGNPTGASHLQNAQSHLQKNRQPSNAEANSYLNHMGTSMSYSDNAYGSTTLGNMQPMASMQTDGYGDGLPPMNAHQSMSARTSRSNSLIRPGSGVEENRRSMSALDMGHSRLNFNDFRPANGMTNNISHDMSPYGNQQSQSATAVTNGQQHYNYDGAMGHQDIAPTSMSVKQEEGDPASYGRPTLPNVNGLSNGQDHSARWNGSFNGNVDGQSQDNFLMNSSMASGPHPTKSTLDDYPCDALLGGLYSDSGFAATDSAFARWNFGSFDLLHKKATALVDFCFPERSRLTPGSNAAHGYEALKGLLTADNLKHFLELYKHYQSHWPMIHSSLDLFNTYDGLVLTMVCIGAVYSDRIGVKDVRWLMERVRAPVLRSSQLYKRASERARDVVERSITLGGNLQEIQALVHIHSLFVWHGNQTQRQQARQDFWILASIVQDVGLLRPFPTGHPNASALHQPGATNVSDVANWSWERWLEQETRIRVMHLVFLIDASLAIFFNAQPQLDIHDMKLPLPADDAAWEARTAEECANALGLRGETAQANNYAGTRRAKQLILSEVLVLLHQGNNLPHRATNVYSKFILIHAIHVQIFQLQRQLSSATGVSSSGASTPQPHEGTSSGGSSGAVTPTDGHGTQYSQPQGMLRSTMCALMLWKKQWDADMQLQYGTKQRPLGFCRDGIHFYFLAKIFLSNSRREDWTAPPDDRFQQVFNQLKYIRTHVVSDSTSKNLDMGSVTTINDDYGLADLTLNMKLLFTPIYDASPDRR</sequence>
<feature type="region of interest" description="Disordered" evidence="8">
    <location>
        <begin position="1"/>
        <end position="113"/>
    </location>
</feature>
<evidence type="ECO:0000259" key="9">
    <source>
        <dbReference type="PROSITE" id="PS50157"/>
    </source>
</evidence>
<evidence type="ECO:0000256" key="3">
    <source>
        <dbReference type="ARBA" id="ARBA00022737"/>
    </source>
</evidence>
<dbReference type="EMBL" id="WJXW01000007">
    <property type="protein sequence ID" value="KAF9734486.1"/>
    <property type="molecule type" value="Genomic_DNA"/>
</dbReference>
<feature type="compositionally biased region" description="Polar residues" evidence="8">
    <location>
        <begin position="321"/>
        <end position="334"/>
    </location>
</feature>
<feature type="region of interest" description="Disordered" evidence="8">
    <location>
        <begin position="163"/>
        <end position="185"/>
    </location>
</feature>
<comment type="subcellular location">
    <subcellularLocation>
        <location evidence="1">Nucleus</location>
    </subcellularLocation>
</comment>
<evidence type="ECO:0000256" key="2">
    <source>
        <dbReference type="ARBA" id="ARBA00022723"/>
    </source>
</evidence>
<dbReference type="GO" id="GO:0005634">
    <property type="term" value="C:nucleus"/>
    <property type="evidence" value="ECO:0007669"/>
    <property type="project" value="UniProtKB-SubCell"/>
</dbReference>
<dbReference type="InterPro" id="IPR051059">
    <property type="entry name" value="VerF-like"/>
</dbReference>
<keyword evidence="6" id="KW-0539">Nucleus</keyword>
<feature type="region of interest" description="Disordered" evidence="8">
    <location>
        <begin position="321"/>
        <end position="344"/>
    </location>
</feature>
<organism evidence="10 11">
    <name type="scientific">Paraphaeosphaeria minitans</name>
    <dbReference type="NCBI Taxonomy" id="565426"/>
    <lineage>
        <taxon>Eukaryota</taxon>
        <taxon>Fungi</taxon>
        <taxon>Dikarya</taxon>
        <taxon>Ascomycota</taxon>
        <taxon>Pezizomycotina</taxon>
        <taxon>Dothideomycetes</taxon>
        <taxon>Pleosporomycetidae</taxon>
        <taxon>Pleosporales</taxon>
        <taxon>Massarineae</taxon>
        <taxon>Didymosphaeriaceae</taxon>
        <taxon>Paraphaeosphaeria</taxon>
    </lineage>
</organism>
<feature type="region of interest" description="Disordered" evidence="8">
    <location>
        <begin position="846"/>
        <end position="882"/>
    </location>
</feature>
<evidence type="ECO:0000256" key="4">
    <source>
        <dbReference type="ARBA" id="ARBA00022771"/>
    </source>
</evidence>
<dbReference type="AlphaFoldDB" id="A0A9P6KQ64"/>
<name>A0A9P6KQ64_9PLEO</name>
<dbReference type="Proteomes" id="UP000756921">
    <property type="component" value="Unassembled WGS sequence"/>
</dbReference>
<dbReference type="CDD" id="cd12148">
    <property type="entry name" value="fungal_TF_MHR"/>
    <property type="match status" value="1"/>
</dbReference>
<dbReference type="Pfam" id="PF04082">
    <property type="entry name" value="Fungal_trans"/>
    <property type="match status" value="1"/>
</dbReference>
<dbReference type="InterPro" id="IPR013087">
    <property type="entry name" value="Znf_C2H2_type"/>
</dbReference>
<proteinExistence type="predicted"/>